<dbReference type="PANTHER" id="PTHR22773">
    <property type="entry name" value="NADH DEHYDROGENASE"/>
    <property type="match status" value="1"/>
</dbReference>
<dbReference type="GO" id="GO:0008137">
    <property type="term" value="F:NADH dehydrogenase (ubiquinone) activity"/>
    <property type="evidence" value="ECO:0007669"/>
    <property type="project" value="InterPro"/>
</dbReference>
<dbReference type="GO" id="GO:0009535">
    <property type="term" value="C:chloroplast thylakoid membrane"/>
    <property type="evidence" value="ECO:0007669"/>
    <property type="project" value="UniProtKB-SubCell"/>
</dbReference>
<comment type="similarity">
    <text evidence="13">Belongs to the complex I subunit 2 family.</text>
</comment>
<dbReference type="GO" id="GO:0048038">
    <property type="term" value="F:quinone binding"/>
    <property type="evidence" value="ECO:0007669"/>
    <property type="project" value="UniProtKB-KW"/>
</dbReference>
<feature type="domain" description="NAD(P)H-quinone oxidoreductase subunit 2 N-terminal" evidence="15">
    <location>
        <begin position="1"/>
        <end position="100"/>
    </location>
</feature>
<geneLocation type="chloroplast" evidence="16"/>
<keyword evidence="9 13" id="KW-1133">Transmembrane helix</keyword>
<feature type="transmembrane region" description="Helical" evidence="13">
    <location>
        <begin position="257"/>
        <end position="274"/>
    </location>
</feature>
<feature type="transmembrane region" description="Helical" evidence="13">
    <location>
        <begin position="132"/>
        <end position="152"/>
    </location>
</feature>
<dbReference type="Pfam" id="PF00361">
    <property type="entry name" value="Proton_antipo_M"/>
    <property type="match status" value="1"/>
</dbReference>
<evidence type="ECO:0000256" key="1">
    <source>
        <dbReference type="ARBA" id="ARBA00004141"/>
    </source>
</evidence>
<feature type="transmembrane region" description="Helical" evidence="13">
    <location>
        <begin position="280"/>
        <end position="299"/>
    </location>
</feature>
<dbReference type="NCBIfam" id="NF002701">
    <property type="entry name" value="PRK02504.1"/>
    <property type="match status" value="1"/>
</dbReference>
<evidence type="ECO:0000256" key="13">
    <source>
        <dbReference type="HAMAP-Rule" id="MF_00445"/>
    </source>
</evidence>
<evidence type="ECO:0000256" key="2">
    <source>
        <dbReference type="ARBA" id="ARBA00022448"/>
    </source>
</evidence>
<feature type="transmembrane region" description="Helical" evidence="13">
    <location>
        <begin position="164"/>
        <end position="186"/>
    </location>
</feature>
<dbReference type="GO" id="GO:0016655">
    <property type="term" value="F:oxidoreductase activity, acting on NAD(P)H, quinone or similar compound as acceptor"/>
    <property type="evidence" value="ECO:0007669"/>
    <property type="project" value="UniProtKB-UniRule"/>
</dbReference>
<feature type="transmembrane region" description="Helical" evidence="13">
    <location>
        <begin position="15"/>
        <end position="35"/>
    </location>
</feature>
<feature type="transmembrane region" description="Helical" evidence="13">
    <location>
        <begin position="108"/>
        <end position="126"/>
    </location>
</feature>
<comment type="catalytic activity">
    <reaction evidence="13">
        <text>a plastoquinone + NADH + (n+1) H(+)(in) = a plastoquinol + NAD(+) + n H(+)(out)</text>
        <dbReference type="Rhea" id="RHEA:42608"/>
        <dbReference type="Rhea" id="RHEA-COMP:9561"/>
        <dbReference type="Rhea" id="RHEA-COMP:9562"/>
        <dbReference type="ChEBI" id="CHEBI:15378"/>
        <dbReference type="ChEBI" id="CHEBI:17757"/>
        <dbReference type="ChEBI" id="CHEBI:57540"/>
        <dbReference type="ChEBI" id="CHEBI:57945"/>
        <dbReference type="ChEBI" id="CHEBI:62192"/>
    </reaction>
</comment>
<feature type="transmembrane region" description="Helical" evidence="13">
    <location>
        <begin position="375"/>
        <end position="397"/>
    </location>
</feature>
<dbReference type="GO" id="GO:0042773">
    <property type="term" value="P:ATP synthesis coupled electron transport"/>
    <property type="evidence" value="ECO:0007669"/>
    <property type="project" value="InterPro"/>
</dbReference>
<evidence type="ECO:0000256" key="3">
    <source>
        <dbReference type="ARBA" id="ARBA00022528"/>
    </source>
</evidence>
<dbReference type="AlphaFoldDB" id="A0A4Y5P7C4"/>
<feature type="transmembrane region" description="Helical" evidence="13">
    <location>
        <begin position="82"/>
        <end position="101"/>
    </location>
</feature>
<dbReference type="Pfam" id="PF19530">
    <property type="entry name" value="Ndh2_N"/>
    <property type="match status" value="1"/>
</dbReference>
<evidence type="ECO:0000256" key="9">
    <source>
        <dbReference type="ARBA" id="ARBA00022989"/>
    </source>
</evidence>
<keyword evidence="8 13" id="KW-1278">Translocase</keyword>
<comment type="subcellular location">
    <subcellularLocation>
        <location evidence="1">Membrane</location>
        <topology evidence="1">Multi-pass membrane protein</topology>
    </subcellularLocation>
    <subcellularLocation>
        <location evidence="13">Plastid</location>
        <location evidence="13">Chloroplast thylakoid membrane</location>
        <topology evidence="13">Multi-pass membrane protein</topology>
    </subcellularLocation>
</comment>
<evidence type="ECO:0000256" key="7">
    <source>
        <dbReference type="ARBA" id="ARBA00022957"/>
    </source>
</evidence>
<reference evidence="16" key="1">
    <citation type="submission" date="2018-03" db="EMBL/GenBank/DDBJ databases">
        <title>Exploring the plastid DNA sequence disparity of liverworts.</title>
        <authorList>
            <person name="Yu Y."/>
            <person name="Liu H."/>
            <person name="Yang J."/>
            <person name="Ma W."/>
            <person name="Pressel S."/>
            <person name="Wu Y."/>
            <person name="Schneider H."/>
        </authorList>
    </citation>
    <scope>NUCLEOTIDE SEQUENCE</scope>
</reference>
<feature type="transmembrane region" description="Helical" evidence="13">
    <location>
        <begin position="42"/>
        <end position="62"/>
    </location>
</feature>
<keyword evidence="5 13" id="KW-0874">Quinone</keyword>
<dbReference type="EC" id="7.1.1.-" evidence="13"/>
<comment type="subunit">
    <text evidence="13">NDH is composed of at least 16 different subunits, 5 of which are encoded in the nucleus.</text>
</comment>
<feature type="transmembrane region" description="Helical" evidence="13">
    <location>
        <begin position="466"/>
        <end position="489"/>
    </location>
</feature>
<feature type="transmembrane region" description="Helical" evidence="13">
    <location>
        <begin position="333"/>
        <end position="354"/>
    </location>
</feature>
<evidence type="ECO:0000256" key="11">
    <source>
        <dbReference type="ARBA" id="ARBA00023078"/>
    </source>
</evidence>
<name>A0A4Y5P7C4_9MARC</name>
<dbReference type="EMBL" id="MH064515">
    <property type="protein sequence ID" value="QCW59230.1"/>
    <property type="molecule type" value="Genomic_DNA"/>
</dbReference>
<keyword evidence="10 13" id="KW-0520">NAD</keyword>
<keyword evidence="4 13" id="KW-0812">Transmembrane</keyword>
<comment type="function">
    <text evidence="13">NDH shuttles electrons from NAD(P)H:plastoquinone, via FMN and iron-sulfur (Fe-S) centers, to quinones in the photosynthetic chain and possibly in a chloroplast respiratory chain. The immediate electron acceptor for the enzyme in this species is believed to be plastoquinone. Couples the redox reaction to proton translocation, and thus conserves the redox energy in a proton gradient.</text>
</comment>
<keyword evidence="2 13" id="KW-0813">Transport</keyword>
<feature type="domain" description="NADH:quinone oxidoreductase/Mrp antiporter transmembrane" evidence="14">
    <location>
        <begin position="129"/>
        <end position="425"/>
    </location>
</feature>
<keyword evidence="6 13" id="KW-0521">NADP</keyword>
<feature type="transmembrane region" description="Helical" evidence="13">
    <location>
        <begin position="409"/>
        <end position="430"/>
    </location>
</feature>
<accession>A0A4Y5P7C4</accession>
<evidence type="ECO:0000259" key="14">
    <source>
        <dbReference type="Pfam" id="PF00361"/>
    </source>
</evidence>
<gene>
    <name evidence="13 16" type="primary">ndhB</name>
</gene>
<evidence type="ECO:0000256" key="5">
    <source>
        <dbReference type="ARBA" id="ARBA00022719"/>
    </source>
</evidence>
<keyword evidence="7 13" id="KW-0618">Plastoquinone</keyword>
<keyword evidence="11 13" id="KW-0793">Thylakoid</keyword>
<organism evidence="16">
    <name type="scientific">Heteroscyphus argutus</name>
    <dbReference type="NCBI Taxonomy" id="215262"/>
    <lineage>
        <taxon>Eukaryota</taxon>
        <taxon>Viridiplantae</taxon>
        <taxon>Streptophyta</taxon>
        <taxon>Embryophyta</taxon>
        <taxon>Marchantiophyta</taxon>
        <taxon>Jungermanniopsida</taxon>
        <taxon>Jungermanniidae</taxon>
        <taxon>Jungermanniales</taxon>
        <taxon>Lophocoleineae</taxon>
        <taxon>Lophocoleaceae</taxon>
        <taxon>Heteroscyphus</taxon>
    </lineage>
</organism>
<evidence type="ECO:0000256" key="8">
    <source>
        <dbReference type="ARBA" id="ARBA00022967"/>
    </source>
</evidence>
<sequence>MKLELDRFLSYGNTILPECILIFGLLIIFLIDLVSDEKNTTIFYLTSLISLLVSSLILISRWETEAILDFSGSFQTDSFNRIFQILISLSSIICIPMALEYTECTGMAIPEFLIFILGATIGGMLLCGANDLITIFVSLECLSLCSYLLCGYTKKDIRSNEATMKYLLIGGLSSSILAYGFSWLYGLSGGETNIQKIVDGVSATQMWNSTGIFIALLCITAGLAFKLSLVPFHQWTPDIYEGSPTPVAAFLPTTSKIAAIALVTRIFNIIFIFSPNEWKILLEILAISSMILGNLVAITQTSIKRMLAYSSISQIGYILIGLITNNLNGYSSMIIYTFFYIFMNLGTFACVILFSLRTGTDNIRDYEGLYRKDPLLSISLTICLLSLGGIPPLTGFFGKLYLFWCGWQVGLYFLVIIALITSIFSIYYYLKIIKSMIYSKEKQLNPYIQTYIVSPTTFLKKNSIEFTILLCTIGSIFLGFFTNLFFYLIQDNLKLSIFIN</sequence>
<protein>
    <recommendedName>
        <fullName evidence="13">NAD(P)H-quinone oxidoreductase subunit 2, chloroplastic</fullName>
        <ecNumber evidence="13">7.1.1.-</ecNumber>
    </recommendedName>
    <alternativeName>
        <fullName evidence="13">NAD(P)H dehydrogenase, subunit 2</fullName>
    </alternativeName>
    <alternativeName>
        <fullName evidence="13">NADH-plastoquinone oxidoreductase subunit 2</fullName>
    </alternativeName>
</protein>
<dbReference type="InterPro" id="IPR045693">
    <property type="entry name" value="Ndh2_N"/>
</dbReference>
<dbReference type="NCBIfam" id="TIGR01770">
    <property type="entry name" value="NDH_I_N"/>
    <property type="match status" value="1"/>
</dbReference>
<dbReference type="GeneID" id="40874006"/>
<feature type="transmembrane region" description="Helical" evidence="13">
    <location>
        <begin position="206"/>
        <end position="225"/>
    </location>
</feature>
<evidence type="ECO:0000259" key="15">
    <source>
        <dbReference type="Pfam" id="PF19530"/>
    </source>
</evidence>
<evidence type="ECO:0000313" key="16">
    <source>
        <dbReference type="EMBL" id="QCW59230.1"/>
    </source>
</evidence>
<comment type="catalytic activity">
    <reaction evidence="13">
        <text>a plastoquinone + NADPH + (n+1) H(+)(in) = a plastoquinol + NADP(+) + n H(+)(out)</text>
        <dbReference type="Rhea" id="RHEA:42612"/>
        <dbReference type="Rhea" id="RHEA-COMP:9561"/>
        <dbReference type="Rhea" id="RHEA-COMP:9562"/>
        <dbReference type="ChEBI" id="CHEBI:15378"/>
        <dbReference type="ChEBI" id="CHEBI:17757"/>
        <dbReference type="ChEBI" id="CHEBI:57783"/>
        <dbReference type="ChEBI" id="CHEBI:58349"/>
        <dbReference type="ChEBI" id="CHEBI:62192"/>
    </reaction>
</comment>
<dbReference type="GO" id="GO:0019684">
    <property type="term" value="P:photosynthesis, light reaction"/>
    <property type="evidence" value="ECO:0007669"/>
    <property type="project" value="UniProtKB-UniRule"/>
</dbReference>
<evidence type="ECO:0000256" key="10">
    <source>
        <dbReference type="ARBA" id="ARBA00023027"/>
    </source>
</evidence>
<dbReference type="InterPro" id="IPR001750">
    <property type="entry name" value="ND/Mrp_TM"/>
</dbReference>
<proteinExistence type="inferred from homology"/>
<dbReference type="RefSeq" id="YP_009668454.1">
    <property type="nucleotide sequence ID" value="NC_043788.1"/>
</dbReference>
<evidence type="ECO:0000256" key="6">
    <source>
        <dbReference type="ARBA" id="ARBA00022857"/>
    </source>
</evidence>
<evidence type="ECO:0000256" key="12">
    <source>
        <dbReference type="ARBA" id="ARBA00023136"/>
    </source>
</evidence>
<dbReference type="InterPro" id="IPR010096">
    <property type="entry name" value="NADH-Q_OxRdtase_suN/2"/>
</dbReference>
<keyword evidence="3 16" id="KW-0150">Chloroplast</keyword>
<keyword evidence="12 13" id="KW-0472">Membrane</keyword>
<keyword evidence="16" id="KW-0934">Plastid</keyword>
<dbReference type="HAMAP" id="MF_00445">
    <property type="entry name" value="NDH1_NuoN_1"/>
    <property type="match status" value="1"/>
</dbReference>
<evidence type="ECO:0000256" key="4">
    <source>
        <dbReference type="ARBA" id="ARBA00022692"/>
    </source>
</evidence>